<evidence type="ECO:0008006" key="4">
    <source>
        <dbReference type="Google" id="ProtNLM"/>
    </source>
</evidence>
<name>A0AA40SUE8_9NOST</name>
<sequence length="232" mass="26265">MNKYLFIGLLLLLIGCSSPEKEDKVSAIESNSSPTPSLSPANVNNAMPSLNPEALPDLSNKEKLGEVNAENDLIDLFYFDGNGVKVNLTVAADKGCFVYVRRSTPDRVGEVEIESLRREKLGLWRSYNTQRLLTQPAGNKLKVYSSSEELSSTYENPAVSQEILVALKELKEREKSFKLLLRQDLRASDSARRIYVNQCQKLGNFYYKEELPPFTEKERKDFEKSVEKSTEN</sequence>
<reference evidence="2" key="1">
    <citation type="submission" date="2019-07" db="EMBL/GenBank/DDBJ databases">
        <title>Toxilogical consequences of a new and cryptic species of cyanobacteria (Komarekiella delphini-convector) recovered from the epidermis of a bottlenose dolphin and 1500 ft. in the air.</title>
        <authorList>
            <person name="Brown A.O."/>
            <person name="Dvorak P."/>
            <person name="Villanueva C.D."/>
            <person name="Foss A.J."/>
            <person name="Garvey A.D."/>
            <person name="Gibson Q.A."/>
            <person name="Johansen J.R."/>
            <person name="Casamatta D.A."/>
        </authorList>
    </citation>
    <scope>NUCLEOTIDE SEQUENCE</scope>
    <source>
        <strain evidence="2">SJRDD-AB1</strain>
    </source>
</reference>
<keyword evidence="3" id="KW-1185">Reference proteome</keyword>
<comment type="caution">
    <text evidence="2">The sequence shown here is derived from an EMBL/GenBank/DDBJ whole genome shotgun (WGS) entry which is preliminary data.</text>
</comment>
<feature type="compositionally biased region" description="Polar residues" evidence="1">
    <location>
        <begin position="28"/>
        <end position="48"/>
    </location>
</feature>
<dbReference type="AlphaFoldDB" id="A0AA40SUE8"/>
<evidence type="ECO:0000313" key="2">
    <source>
        <dbReference type="EMBL" id="MBD6615410.1"/>
    </source>
</evidence>
<dbReference type="EMBL" id="VJXY01000004">
    <property type="protein sequence ID" value="MBD6615410.1"/>
    <property type="molecule type" value="Genomic_DNA"/>
</dbReference>
<dbReference type="Proteomes" id="UP001165986">
    <property type="component" value="Unassembled WGS sequence"/>
</dbReference>
<organism evidence="2 3">
    <name type="scientific">Komarekiella delphini-convector SJRDD-AB1</name>
    <dbReference type="NCBI Taxonomy" id="2593771"/>
    <lineage>
        <taxon>Bacteria</taxon>
        <taxon>Bacillati</taxon>
        <taxon>Cyanobacteriota</taxon>
        <taxon>Cyanophyceae</taxon>
        <taxon>Nostocales</taxon>
        <taxon>Nostocaceae</taxon>
        <taxon>Komarekiella</taxon>
        <taxon>Komarekiella delphini-convector</taxon>
    </lineage>
</organism>
<feature type="region of interest" description="Disordered" evidence="1">
    <location>
        <begin position="25"/>
        <end position="57"/>
    </location>
</feature>
<protein>
    <recommendedName>
        <fullName evidence="4">Lipoprotein</fullName>
    </recommendedName>
</protein>
<evidence type="ECO:0000256" key="1">
    <source>
        <dbReference type="SAM" id="MobiDB-lite"/>
    </source>
</evidence>
<dbReference type="RefSeq" id="WP_191756643.1">
    <property type="nucleotide sequence ID" value="NZ_VJXY01000004.1"/>
</dbReference>
<evidence type="ECO:0000313" key="3">
    <source>
        <dbReference type="Proteomes" id="UP001165986"/>
    </source>
</evidence>
<accession>A0AA40SUE8</accession>
<proteinExistence type="predicted"/>
<gene>
    <name evidence="2" type="ORF">FNW02_06015</name>
</gene>
<dbReference type="PROSITE" id="PS51257">
    <property type="entry name" value="PROKAR_LIPOPROTEIN"/>
    <property type="match status" value="1"/>
</dbReference>